<dbReference type="InterPro" id="IPR016171">
    <property type="entry name" value="Vanillyl_alc_oxidase_C-sub2"/>
</dbReference>
<keyword evidence="2" id="KW-0274">FAD</keyword>
<dbReference type="Proteomes" id="UP000244064">
    <property type="component" value="Unassembled WGS sequence"/>
</dbReference>
<feature type="domain" description="FAD-binding PCMH-type" evidence="3">
    <location>
        <begin position="33"/>
        <end position="202"/>
    </location>
</feature>
<protein>
    <submittedName>
        <fullName evidence="4">FAD-binding protein</fullName>
    </submittedName>
</protein>
<dbReference type="SUPFAM" id="SSF56176">
    <property type="entry name" value="FAD-binding/transporter-associated domain-like"/>
    <property type="match status" value="1"/>
</dbReference>
<dbReference type="Gene3D" id="1.10.45.10">
    <property type="entry name" value="Vanillyl-alcohol Oxidase, Chain A, domain 4"/>
    <property type="match status" value="1"/>
</dbReference>
<organism evidence="4 5">
    <name type="scientific">Pseudomonas mangrovi</name>
    <dbReference type="NCBI Taxonomy" id="2161748"/>
    <lineage>
        <taxon>Bacteria</taxon>
        <taxon>Pseudomonadati</taxon>
        <taxon>Pseudomonadota</taxon>
        <taxon>Gammaproteobacteria</taxon>
        <taxon>Pseudomonadales</taxon>
        <taxon>Pseudomonadaceae</taxon>
        <taxon>Pseudomonas</taxon>
    </lineage>
</organism>
<evidence type="ECO:0000256" key="1">
    <source>
        <dbReference type="ARBA" id="ARBA00022630"/>
    </source>
</evidence>
<dbReference type="GO" id="GO:0016899">
    <property type="term" value="F:oxidoreductase activity, acting on the CH-OH group of donors, oxygen as acceptor"/>
    <property type="evidence" value="ECO:0007669"/>
    <property type="project" value="InterPro"/>
</dbReference>
<comment type="caution">
    <text evidence="4">The sequence shown here is derived from an EMBL/GenBank/DDBJ whole genome shotgun (WGS) entry which is preliminary data.</text>
</comment>
<gene>
    <name evidence="4" type="ORF">DBO85_04715</name>
</gene>
<dbReference type="InterPro" id="IPR006094">
    <property type="entry name" value="Oxid_FAD_bind_N"/>
</dbReference>
<accession>A0A2T5PCH8</accession>
<evidence type="ECO:0000259" key="3">
    <source>
        <dbReference type="PROSITE" id="PS51387"/>
    </source>
</evidence>
<dbReference type="InterPro" id="IPR016169">
    <property type="entry name" value="FAD-bd_PCMH_sub2"/>
</dbReference>
<dbReference type="GO" id="GO:0071949">
    <property type="term" value="F:FAD binding"/>
    <property type="evidence" value="ECO:0007669"/>
    <property type="project" value="InterPro"/>
</dbReference>
<sequence length="465" mass="52045">MNSLRALTIVGVAVLLLGLRATAAEIVNDVSGMNPVQVAQVVAPTELEQIVRLVREHPGPIAIGGARYSMGGQTASDGALQLDMRGFDRVLELDLERREIRVQAGITWRQILEHIDPHDLSPRIMQSYANFTVGGSLSVNVHGRYVGQGPLVLAVRSIRLVLADGSLVQASPQQNAELFYGAIGGYGGLGVIVEATLALDENSRLERHTEVMPLADYRAWFAREVSGGEVVMHNAILYTDDYRRVRAVSFRRSDAPLTVTERLVPADRDYRVLRKARQISAGPGGARLREGLLDPLYYRKPLVQWRNHEASLDVAELQPISTADFSHVLQEYFVPEAQLESFVAGMGELFERMDVQPLNISIRHARADPGTLLAWARKDCFALVIYYRQGVTPADRERVGQWTRALIDLAIAHQGSYYLPYQIHASSEQFHAAYPRAGEFFALKQRVDPHNRFRNRLWDAYYRVP</sequence>
<evidence type="ECO:0000313" key="4">
    <source>
        <dbReference type="EMBL" id="PTU75445.1"/>
    </source>
</evidence>
<keyword evidence="5" id="KW-1185">Reference proteome</keyword>
<dbReference type="OrthoDB" id="9800184at2"/>
<dbReference type="EMBL" id="QASN01000007">
    <property type="protein sequence ID" value="PTU75445.1"/>
    <property type="molecule type" value="Genomic_DNA"/>
</dbReference>
<evidence type="ECO:0000256" key="2">
    <source>
        <dbReference type="ARBA" id="ARBA00022827"/>
    </source>
</evidence>
<dbReference type="PANTHER" id="PTHR43762:SF1">
    <property type="entry name" value="D-ARABINONO-1,4-LACTONE OXIDASE"/>
    <property type="match status" value="1"/>
</dbReference>
<dbReference type="InterPro" id="IPR016164">
    <property type="entry name" value="FAD-linked_Oxase-like_C"/>
</dbReference>
<dbReference type="InterPro" id="IPR010031">
    <property type="entry name" value="FAD_lactone_oxidase-like"/>
</dbReference>
<dbReference type="SUPFAM" id="SSF55103">
    <property type="entry name" value="FAD-linked oxidases, C-terminal domain"/>
    <property type="match status" value="1"/>
</dbReference>
<dbReference type="InterPro" id="IPR036318">
    <property type="entry name" value="FAD-bd_PCMH-like_sf"/>
</dbReference>
<evidence type="ECO:0000313" key="5">
    <source>
        <dbReference type="Proteomes" id="UP000244064"/>
    </source>
</evidence>
<dbReference type="PROSITE" id="PS51387">
    <property type="entry name" value="FAD_PCMH"/>
    <property type="match status" value="1"/>
</dbReference>
<dbReference type="PANTHER" id="PTHR43762">
    <property type="entry name" value="L-GULONOLACTONE OXIDASE"/>
    <property type="match status" value="1"/>
</dbReference>
<name>A0A2T5PCH8_9PSED</name>
<dbReference type="AlphaFoldDB" id="A0A2T5PCH8"/>
<dbReference type="Gene3D" id="3.30.465.10">
    <property type="match status" value="1"/>
</dbReference>
<dbReference type="RefSeq" id="WP_108105752.1">
    <property type="nucleotide sequence ID" value="NZ_QASN01000007.1"/>
</dbReference>
<dbReference type="Pfam" id="PF01565">
    <property type="entry name" value="FAD_binding_4"/>
    <property type="match status" value="1"/>
</dbReference>
<keyword evidence="1" id="KW-0285">Flavoprotein</keyword>
<dbReference type="InterPro" id="IPR016166">
    <property type="entry name" value="FAD-bd_PCMH"/>
</dbReference>
<proteinExistence type="predicted"/>
<reference evidence="4 5" key="1">
    <citation type="submission" date="2018-04" db="EMBL/GenBank/DDBJ databases">
        <title>Pseudomonas sp. nov., isolated from mangrove soil.</title>
        <authorList>
            <person name="Chen C."/>
        </authorList>
    </citation>
    <scope>NUCLEOTIDE SEQUENCE [LARGE SCALE GENOMIC DNA]</scope>
    <source>
        <strain evidence="4 5">TC-11</strain>
    </source>
</reference>